<reference evidence="17 18" key="1">
    <citation type="submission" date="2013-11" db="EMBL/GenBank/DDBJ databases">
        <title>Opisthorchis viverrini - life in the bile duct.</title>
        <authorList>
            <person name="Young N.D."/>
            <person name="Nagarajan N."/>
            <person name="Lin S.J."/>
            <person name="Korhonen P.K."/>
            <person name="Jex A.R."/>
            <person name="Hall R.S."/>
            <person name="Safavi-Hemami H."/>
            <person name="Kaewkong W."/>
            <person name="Bertrand D."/>
            <person name="Gao S."/>
            <person name="Seet Q."/>
            <person name="Wongkham S."/>
            <person name="Teh B.T."/>
            <person name="Wongkham C."/>
            <person name="Intapan P.M."/>
            <person name="Maleewong W."/>
            <person name="Yang X."/>
            <person name="Hu M."/>
            <person name="Wang Z."/>
            <person name="Hofmann A."/>
            <person name="Sternberg P.W."/>
            <person name="Tan P."/>
            <person name="Wang J."/>
            <person name="Gasser R.B."/>
        </authorList>
    </citation>
    <scope>NUCLEOTIDE SEQUENCE [LARGE SCALE GENOMIC DNA]</scope>
</reference>
<dbReference type="GO" id="GO:0070531">
    <property type="term" value="C:BRCA1-A complex"/>
    <property type="evidence" value="ECO:0007669"/>
    <property type="project" value="TreeGrafter"/>
</dbReference>
<dbReference type="PROSITE" id="PS00518">
    <property type="entry name" value="ZF_RING_1"/>
    <property type="match status" value="1"/>
</dbReference>
<feature type="compositionally biased region" description="Polar residues" evidence="14">
    <location>
        <begin position="132"/>
        <end position="142"/>
    </location>
</feature>
<dbReference type="GO" id="GO:0000724">
    <property type="term" value="P:double-strand break repair via homologous recombination"/>
    <property type="evidence" value="ECO:0007669"/>
    <property type="project" value="TreeGrafter"/>
</dbReference>
<feature type="region of interest" description="Disordered" evidence="14">
    <location>
        <begin position="94"/>
        <end position="117"/>
    </location>
</feature>
<accession>A0A075A0P3</accession>
<feature type="region of interest" description="Disordered" evidence="14">
    <location>
        <begin position="883"/>
        <end position="903"/>
    </location>
</feature>
<dbReference type="InterPro" id="IPR001357">
    <property type="entry name" value="BRCT_dom"/>
</dbReference>
<dbReference type="GO" id="GO:0004842">
    <property type="term" value="F:ubiquitin-protein transferase activity"/>
    <property type="evidence" value="ECO:0007669"/>
    <property type="project" value="TreeGrafter"/>
</dbReference>
<dbReference type="Proteomes" id="UP000054324">
    <property type="component" value="Unassembled WGS sequence"/>
</dbReference>
<dbReference type="EMBL" id="KL596641">
    <property type="protein sequence ID" value="KER31812.1"/>
    <property type="molecule type" value="Genomic_DNA"/>
</dbReference>
<dbReference type="InterPro" id="IPR031099">
    <property type="entry name" value="BRCA1-associated"/>
</dbReference>
<dbReference type="PROSITE" id="PS50089">
    <property type="entry name" value="ZF_RING_2"/>
    <property type="match status" value="1"/>
</dbReference>
<dbReference type="RefSeq" id="XP_009164453.1">
    <property type="nucleotide sequence ID" value="XM_009166189.1"/>
</dbReference>
<evidence type="ECO:0000256" key="14">
    <source>
        <dbReference type="SAM" id="MobiDB-lite"/>
    </source>
</evidence>
<evidence type="ECO:0000256" key="4">
    <source>
        <dbReference type="ARBA" id="ARBA00022723"/>
    </source>
</evidence>
<dbReference type="GO" id="GO:0045944">
    <property type="term" value="P:positive regulation of transcription by RNA polymerase II"/>
    <property type="evidence" value="ECO:0007669"/>
    <property type="project" value="TreeGrafter"/>
</dbReference>
<feature type="region of interest" description="Disordered" evidence="14">
    <location>
        <begin position="394"/>
        <end position="466"/>
    </location>
</feature>
<dbReference type="OrthoDB" id="6105938at2759"/>
<keyword evidence="10" id="KW-0539">Nucleus</keyword>
<keyword evidence="11" id="KW-0131">Cell cycle</keyword>
<dbReference type="PANTHER" id="PTHR13763:SF0">
    <property type="entry name" value="BREAST CANCER TYPE 1 SUSCEPTIBILITY PROTEIN"/>
    <property type="match status" value="1"/>
</dbReference>
<dbReference type="InterPro" id="IPR036420">
    <property type="entry name" value="BRCT_dom_sf"/>
</dbReference>
<dbReference type="SUPFAM" id="SSF52113">
    <property type="entry name" value="BRCT domain"/>
    <property type="match status" value="1"/>
</dbReference>
<name>A0A075A0P3_OPIVI</name>
<evidence type="ECO:0000256" key="1">
    <source>
        <dbReference type="ARBA" id="ARBA00004123"/>
    </source>
</evidence>
<sequence>MDRPSDVEFCLGVIKRFLVCPICLDNFKNPLITPCAHMFCTFCIHEHIGRKRQAKCPLCNREFTRRSLKVSGKVGRIASACEAILTAYEVESGNPGTAARTRHTRVQQEQPSQSPELDDALATQPMVHPNIDCQTTRPNISPSDEHHEAGSDLGDLFSFTQATQPMCTSADESTSVGDMLSHVFQTSRKGTKSRSPTQTREKQLQSTTGDEIVKRSRNKVIRTVPFLPPLPPSVSSSAALSLRKPGSRRNLLALSASNIVTSDKHGPPPECSSGHAYLRKTHEVLCRVQPTVVDRMPYQEDRNPESLIESTECGDKHSGLSEKLKRQPSASCSVRSWPLKRQRLTLSVEIRNRLLQKYGVTRRSVIEGAISSTLQQTTKSPGWSRWRSMRKELQRRSSSTRLSFRSKSCASLQPKEPSRSQGVLLPKNARPNQSEDCTPSVRQSLSRHDKLRLTKRDSQSRSSISSTAEKLKPCKFVIPLRRIFSSKRSRVSLPLCTVPVVQVGDAGPRKVTDHSDSKTKTYTTNLPSSSNLDDHELSVAGDSLSFLDDVDHTHVHCSACGETLLLRPDSFSAFNSPGSRNTTNQGRTPSPAPRLSCSISSTYWQAEDPSDTMFDQAHGYTGDKNPFQELEPTAPAHAQKAVCDTACQTDLPQSSDRSPVCGPFSRTGVETHRSSQIPVVPAPTSLQSPLAVTTAAHLRSPVSISPTSSALVKDTGTSESPCTLTSVTSTFPASSSEVMPTIDRERLRTECNELEAIVAALQRQLEEQVGGLSPDTTAELLRAAGTEPTDADDDDRELPEARVLIATKCPVTNDSFETKAGEGSGSPTVTIPSPGLLKSNEEFDYRTMHRLQSEFFPSVVYDRELPEARVLIATKCPVTNDSFETKAGEGSGSPTVTIPSPGLPKPTEEFDHRAMHRLQSEFFPSVIPGTYSSEAVDIIPSSQAEEDLDQQAVMEPVSEQNMIRALPSSFQSSLPVSRVEASQPPSSYATSAMCEFTPLVSTSSQSLVGRLANSAYLSECPETNLESQANTVNPLVATESTRQRQQGPSKTPPSALVITGSSLSGPDMALLHLFCRRFEVSEGAQFVPGKTTHVVMRSEADRPRVVKRTLKYFMAILNRAWIVNTDWIRQCLAANRILDETPFEIEGDTVCGDCHEGPRRGRLNVPAQPQPLDLDGSNNGPFAGLWLCAYESLGLLSLADFKRLATDGGATRVFDKPIDLAAAVNQYVNAQLARPSRPRAIILTSHDAQGFTLSKCQEVYRIHGFPIISVDWMLNCISLFRRIPISQTYRICPAPGEQPAVPLSTRNRPQ</sequence>
<keyword evidence="8" id="KW-0862">Zinc</keyword>
<feature type="compositionally biased region" description="Polar residues" evidence="14">
    <location>
        <begin position="185"/>
        <end position="209"/>
    </location>
</feature>
<feature type="region of interest" description="Disordered" evidence="14">
    <location>
        <begin position="302"/>
        <end position="324"/>
    </location>
</feature>
<keyword evidence="5" id="KW-0677">Repeat</keyword>
<evidence type="ECO:0000256" key="8">
    <source>
        <dbReference type="ARBA" id="ARBA00022833"/>
    </source>
</evidence>
<keyword evidence="6" id="KW-0227">DNA damage</keyword>
<feature type="domain" description="RING-type" evidence="15">
    <location>
        <begin position="20"/>
        <end position="60"/>
    </location>
</feature>
<feature type="compositionally biased region" description="Polar residues" evidence="14">
    <location>
        <begin position="574"/>
        <end position="588"/>
    </location>
</feature>
<feature type="compositionally biased region" description="Polar residues" evidence="14">
    <location>
        <begin position="430"/>
        <end position="444"/>
    </location>
</feature>
<evidence type="ECO:0000313" key="17">
    <source>
        <dbReference type="EMBL" id="KER31812.1"/>
    </source>
</evidence>
<evidence type="ECO:0000259" key="16">
    <source>
        <dbReference type="PROSITE" id="PS50172"/>
    </source>
</evidence>
<feature type="region of interest" description="Disordered" evidence="14">
    <location>
        <begin position="506"/>
        <end position="529"/>
    </location>
</feature>
<dbReference type="Pfam" id="PF00533">
    <property type="entry name" value="BRCT"/>
    <property type="match status" value="1"/>
</dbReference>
<feature type="domain" description="BRCT" evidence="16">
    <location>
        <begin position="1090"/>
        <end position="1145"/>
    </location>
</feature>
<dbReference type="KEGG" id="ovi:T265_02041"/>
<feature type="region of interest" description="Disordered" evidence="14">
    <location>
        <begin position="574"/>
        <end position="595"/>
    </location>
</feature>
<evidence type="ECO:0000259" key="15">
    <source>
        <dbReference type="PROSITE" id="PS50089"/>
    </source>
</evidence>
<feature type="compositionally biased region" description="Polar residues" evidence="14">
    <location>
        <begin position="520"/>
        <end position="529"/>
    </location>
</feature>
<evidence type="ECO:0000256" key="2">
    <source>
        <dbReference type="ARBA" id="ARBA00004286"/>
    </source>
</evidence>
<proteinExistence type="predicted"/>
<keyword evidence="3" id="KW-0158">Chromosome</keyword>
<evidence type="ECO:0000313" key="18">
    <source>
        <dbReference type="Proteomes" id="UP000054324"/>
    </source>
</evidence>
<gene>
    <name evidence="17" type="ORF">T265_02041</name>
</gene>
<protein>
    <recommendedName>
        <fullName evidence="12">RING-type E3 ubiquitin transferase BRCA1</fullName>
    </recommendedName>
</protein>
<keyword evidence="7 13" id="KW-0863">Zinc-finger</keyword>
<dbReference type="PANTHER" id="PTHR13763">
    <property type="entry name" value="BREAST CANCER TYPE 1 SUSCEPTIBILITY PROTEIN BRCA1"/>
    <property type="match status" value="1"/>
</dbReference>
<evidence type="ECO:0000256" key="3">
    <source>
        <dbReference type="ARBA" id="ARBA00022454"/>
    </source>
</evidence>
<dbReference type="STRING" id="6198.A0A075A0P3"/>
<dbReference type="CTD" id="20316229"/>
<feature type="region of interest" description="Disordered" evidence="14">
    <location>
        <begin position="131"/>
        <end position="152"/>
    </location>
</feature>
<dbReference type="GO" id="GO:0031436">
    <property type="term" value="C:BRCA1-BARD1 complex"/>
    <property type="evidence" value="ECO:0007669"/>
    <property type="project" value="TreeGrafter"/>
</dbReference>
<dbReference type="InterPro" id="IPR018957">
    <property type="entry name" value="Znf_C3HC4_RING-type"/>
</dbReference>
<evidence type="ECO:0000256" key="9">
    <source>
        <dbReference type="ARBA" id="ARBA00023204"/>
    </source>
</evidence>
<feature type="region of interest" description="Disordered" evidence="14">
    <location>
        <begin position="185"/>
        <end position="210"/>
    </location>
</feature>
<organism evidence="17 18">
    <name type="scientific">Opisthorchis viverrini</name>
    <name type="common">Southeast Asian liver fluke</name>
    <dbReference type="NCBI Taxonomy" id="6198"/>
    <lineage>
        <taxon>Eukaryota</taxon>
        <taxon>Metazoa</taxon>
        <taxon>Spiralia</taxon>
        <taxon>Lophotrochozoa</taxon>
        <taxon>Platyhelminthes</taxon>
        <taxon>Trematoda</taxon>
        <taxon>Digenea</taxon>
        <taxon>Opisthorchiida</taxon>
        <taxon>Opisthorchiata</taxon>
        <taxon>Opisthorchiidae</taxon>
        <taxon>Opisthorchis</taxon>
    </lineage>
</organism>
<dbReference type="SMART" id="SM00184">
    <property type="entry name" value="RING"/>
    <property type="match status" value="1"/>
</dbReference>
<keyword evidence="9" id="KW-0234">DNA repair</keyword>
<keyword evidence="4" id="KW-0479">Metal-binding</keyword>
<dbReference type="GeneID" id="20316229"/>
<feature type="compositionally biased region" description="Low complexity" evidence="14">
    <location>
        <begin position="396"/>
        <end position="408"/>
    </location>
</feature>
<comment type="subcellular location">
    <subcellularLocation>
        <location evidence="2">Chromosome</location>
    </subcellularLocation>
    <subcellularLocation>
        <location evidence="1">Nucleus</location>
    </subcellularLocation>
</comment>
<evidence type="ECO:0000256" key="7">
    <source>
        <dbReference type="ARBA" id="ARBA00022771"/>
    </source>
</evidence>
<dbReference type="Pfam" id="PF00097">
    <property type="entry name" value="zf-C3HC4"/>
    <property type="match status" value="1"/>
</dbReference>
<evidence type="ECO:0000256" key="10">
    <source>
        <dbReference type="ARBA" id="ARBA00023242"/>
    </source>
</evidence>
<evidence type="ECO:0000256" key="12">
    <source>
        <dbReference type="ARBA" id="ARBA00031556"/>
    </source>
</evidence>
<dbReference type="InterPro" id="IPR013083">
    <property type="entry name" value="Znf_RING/FYVE/PHD"/>
</dbReference>
<dbReference type="PROSITE" id="PS50172">
    <property type="entry name" value="BRCT"/>
    <property type="match status" value="1"/>
</dbReference>
<evidence type="ECO:0000256" key="13">
    <source>
        <dbReference type="PROSITE-ProRule" id="PRU00175"/>
    </source>
</evidence>
<feature type="compositionally biased region" description="Basic and acidic residues" evidence="14">
    <location>
        <begin position="313"/>
        <end position="324"/>
    </location>
</feature>
<dbReference type="Gene3D" id="3.30.40.10">
    <property type="entry name" value="Zinc/RING finger domain, C3HC4 (zinc finger)"/>
    <property type="match status" value="1"/>
</dbReference>
<feature type="region of interest" description="Disordered" evidence="14">
    <location>
        <begin position="814"/>
        <end position="836"/>
    </location>
</feature>
<dbReference type="SUPFAM" id="SSF57850">
    <property type="entry name" value="RING/U-box"/>
    <property type="match status" value="1"/>
</dbReference>
<keyword evidence="18" id="KW-1185">Reference proteome</keyword>
<dbReference type="SMART" id="SM00292">
    <property type="entry name" value="BRCT"/>
    <property type="match status" value="2"/>
</dbReference>
<feature type="compositionally biased region" description="Basic and acidic residues" evidence="14">
    <location>
        <begin position="446"/>
        <end position="459"/>
    </location>
</feature>
<dbReference type="GO" id="GO:0005694">
    <property type="term" value="C:chromosome"/>
    <property type="evidence" value="ECO:0007669"/>
    <property type="project" value="UniProtKB-SubCell"/>
</dbReference>
<dbReference type="Gene3D" id="3.40.50.10190">
    <property type="entry name" value="BRCT domain"/>
    <property type="match status" value="2"/>
</dbReference>
<feature type="compositionally biased region" description="Basic and acidic residues" evidence="14">
    <location>
        <begin position="507"/>
        <end position="519"/>
    </location>
</feature>
<dbReference type="GO" id="GO:0008270">
    <property type="term" value="F:zinc ion binding"/>
    <property type="evidence" value="ECO:0007669"/>
    <property type="project" value="UniProtKB-KW"/>
</dbReference>
<dbReference type="InterPro" id="IPR001841">
    <property type="entry name" value="Znf_RING"/>
</dbReference>
<evidence type="ECO:0000256" key="6">
    <source>
        <dbReference type="ARBA" id="ARBA00022763"/>
    </source>
</evidence>
<evidence type="ECO:0000256" key="11">
    <source>
        <dbReference type="ARBA" id="ARBA00023306"/>
    </source>
</evidence>
<dbReference type="InterPro" id="IPR017907">
    <property type="entry name" value="Znf_RING_CS"/>
</dbReference>
<evidence type="ECO:0000256" key="5">
    <source>
        <dbReference type="ARBA" id="ARBA00022737"/>
    </source>
</evidence>